<reference evidence="2" key="1">
    <citation type="submission" date="2017-10" db="EMBL/GenBank/DDBJ databases">
        <title>Rapid genome shrinkage in a self-fertile nematode reveals novel sperm competition proteins.</title>
        <authorList>
            <person name="Yin D."/>
            <person name="Schwarz E.M."/>
            <person name="Thomas C.G."/>
            <person name="Felde R.L."/>
            <person name="Korf I.F."/>
            <person name="Cutter A.D."/>
            <person name="Schartner C.M."/>
            <person name="Ralston E.J."/>
            <person name="Meyer B.J."/>
            <person name="Haag E.S."/>
        </authorList>
    </citation>
    <scope>NUCLEOTIDE SEQUENCE [LARGE SCALE GENOMIC DNA]</scope>
    <source>
        <strain evidence="2">JU1422</strain>
    </source>
</reference>
<gene>
    <name evidence="1" type="primary">Cnig_chr_II.g7361</name>
    <name evidence="1" type="ORF">B9Z55_007361</name>
</gene>
<evidence type="ECO:0000313" key="1">
    <source>
        <dbReference type="EMBL" id="PIC48358.1"/>
    </source>
</evidence>
<keyword evidence="2" id="KW-1185">Reference proteome</keyword>
<accession>A0A2G5V999</accession>
<organism evidence="1 2">
    <name type="scientific">Caenorhabditis nigoni</name>
    <dbReference type="NCBI Taxonomy" id="1611254"/>
    <lineage>
        <taxon>Eukaryota</taxon>
        <taxon>Metazoa</taxon>
        <taxon>Ecdysozoa</taxon>
        <taxon>Nematoda</taxon>
        <taxon>Chromadorea</taxon>
        <taxon>Rhabditida</taxon>
        <taxon>Rhabditina</taxon>
        <taxon>Rhabditomorpha</taxon>
        <taxon>Rhabditoidea</taxon>
        <taxon>Rhabditidae</taxon>
        <taxon>Peloderinae</taxon>
        <taxon>Caenorhabditis</taxon>
    </lineage>
</organism>
<dbReference type="AlphaFoldDB" id="A0A2G5V999"/>
<dbReference type="Proteomes" id="UP000230233">
    <property type="component" value="Chromosome II"/>
</dbReference>
<protein>
    <submittedName>
        <fullName evidence="1">Uncharacterized protein</fullName>
    </submittedName>
</protein>
<evidence type="ECO:0000313" key="2">
    <source>
        <dbReference type="Proteomes" id="UP000230233"/>
    </source>
</evidence>
<proteinExistence type="predicted"/>
<comment type="caution">
    <text evidence="1">The sequence shown here is derived from an EMBL/GenBank/DDBJ whole genome shotgun (WGS) entry which is preliminary data.</text>
</comment>
<dbReference type="EMBL" id="PDUG01000002">
    <property type="protein sequence ID" value="PIC48358.1"/>
    <property type="molecule type" value="Genomic_DNA"/>
</dbReference>
<name>A0A2G5V999_9PELO</name>
<sequence length="68" mass="7808">MSDIFDQIEIISLDDDDSGYTGSMENSFDDFEAEVDDVEEAEPWDPTVYEEAFAEVDSWMEAEKIEKS</sequence>